<dbReference type="AlphaFoldDB" id="A0A0H5CHS3"/>
<reference evidence="2" key="1">
    <citation type="journal article" date="2015" name="J. Biotechnol.">
        <title>The structure of the Cyberlindnera jadinii genome and its relation to Candida utilis analyzed by the occurrence of single nucleotide polymorphisms.</title>
        <authorList>
            <person name="Rupp O."/>
            <person name="Brinkrolf K."/>
            <person name="Buerth C."/>
            <person name="Kunigo M."/>
            <person name="Schneider J."/>
            <person name="Jaenicke S."/>
            <person name="Goesmann A."/>
            <person name="Puehler A."/>
            <person name="Jaeger K.-E."/>
            <person name="Ernst J.F."/>
        </authorList>
    </citation>
    <scope>NUCLEOTIDE SEQUENCE [LARGE SCALE GENOMIC DNA]</scope>
    <source>
        <strain evidence="2">ATCC 18201 / CBS 1600 / BCRC 20928 / JCM 3617 / NBRC 0987 / NRRL Y-1542</strain>
    </source>
</reference>
<protein>
    <submittedName>
        <fullName evidence="1">Uncharacterized protein</fullName>
    </submittedName>
</protein>
<sequence>MLRSGSCTLRRAAPCRLIHTTRPSMAFRARIEEDLRYLIDSLPPANRLYQNEDGTPRQPSDLELHKLAHLSALNEKRTLKFWEWFTIGEKEGKLYKSNTDDIARLLPSDSNGAQGDIVDKVPFEDKNGNIQWKFVRENEEEGWEKLSYYLLLPALAGLVGIHLFKEDTGVDQWALEELKRRAGQGAELKDEEIVEKILSGEYDKLLELKKKL</sequence>
<evidence type="ECO:0000313" key="2">
    <source>
        <dbReference type="Proteomes" id="UP000038830"/>
    </source>
</evidence>
<dbReference type="EMBL" id="CDQK01000005">
    <property type="protein sequence ID" value="CEP24124.1"/>
    <property type="molecule type" value="Genomic_DNA"/>
</dbReference>
<evidence type="ECO:0000313" key="1">
    <source>
        <dbReference type="EMBL" id="CEP24124.1"/>
    </source>
</evidence>
<gene>
    <name evidence="1" type="ORF">BN1211_4844</name>
</gene>
<accession>A0A0H5CHS3</accession>
<name>A0A0H5CHS3_CYBJN</name>
<proteinExistence type="predicted"/>
<dbReference type="Proteomes" id="UP000038830">
    <property type="component" value="Unassembled WGS sequence"/>
</dbReference>
<organism evidence="1 2">
    <name type="scientific">Cyberlindnera jadinii (strain ATCC 18201 / CBS 1600 / BCRC 20928 / JCM 3617 / NBRC 0987 / NRRL Y-1542)</name>
    <name type="common">Torula yeast</name>
    <name type="synonym">Candida utilis</name>
    <dbReference type="NCBI Taxonomy" id="983966"/>
    <lineage>
        <taxon>Eukaryota</taxon>
        <taxon>Fungi</taxon>
        <taxon>Dikarya</taxon>
        <taxon>Ascomycota</taxon>
        <taxon>Saccharomycotina</taxon>
        <taxon>Saccharomycetes</taxon>
        <taxon>Phaffomycetales</taxon>
        <taxon>Phaffomycetaceae</taxon>
        <taxon>Cyberlindnera</taxon>
    </lineage>
</organism>